<feature type="chain" id="PRO_5031003560" evidence="2">
    <location>
        <begin position="28"/>
        <end position="605"/>
    </location>
</feature>
<evidence type="ECO:0000313" key="3">
    <source>
        <dbReference type="EMBL" id="MBB4097048.1"/>
    </source>
</evidence>
<organism evidence="3 4">
    <name type="scientific">Sphingomonas kyeonggiensis</name>
    <dbReference type="NCBI Taxonomy" id="1268553"/>
    <lineage>
        <taxon>Bacteria</taxon>
        <taxon>Pseudomonadati</taxon>
        <taxon>Pseudomonadota</taxon>
        <taxon>Alphaproteobacteria</taxon>
        <taxon>Sphingomonadales</taxon>
        <taxon>Sphingomonadaceae</taxon>
        <taxon>Sphingomonas</taxon>
    </lineage>
</organism>
<feature type="region of interest" description="Disordered" evidence="1">
    <location>
        <begin position="29"/>
        <end position="69"/>
    </location>
</feature>
<feature type="signal peptide" evidence="2">
    <location>
        <begin position="1"/>
        <end position="27"/>
    </location>
</feature>
<accession>A0A7W6JPE9</accession>
<evidence type="ECO:0000256" key="1">
    <source>
        <dbReference type="SAM" id="MobiDB-lite"/>
    </source>
</evidence>
<keyword evidence="4" id="KW-1185">Reference proteome</keyword>
<sequence>MKISRSKGRNLALGALLLAGAAVPALGQQDKPESLLPPGFDQPEQTPAPAPRPVPVPAATAPAASPAPGAAPITSVPVLSGDGALSNTAAAEETLPSGPVDLSRYELPDFAKHSLNRTGVLAAGNAPFPAKAFGATDGRTLGVLMQRLSAPVASRWVSIALRRALMSPLDTPKHINGADFAAERAWLLLRMGEANAARAVINDVDVDNYTTRLLQVAMQSSLASADPGGLCGIAERGNQYVHQRGWALARAMCAGLAGKPNEAGQLLDQARGGTPASDIDNLLAEKVLGTGAQGRRAVTLEWSGITRLNAWRWGLATATGQEVPASLYNSAGPQVRYWQALAPQLTPRQRAAAAELAATAGVFSSAGLVDLYSEIAESEDANSTEGGVARDLRTAYVDVQVADRLKAIQTLWNEATTPRTQYARLILTARAASWIPADAKIEEPEKLIASMLSAGYETKAMEWRNVVPRGSIGWALLALGDPGAQGPVAYGDFDAFKDAAGQRRAQLAFAGLAGLGRFESSDAQRGAQALNVAVGAQNDWTRAIDAAGRRGDSGMVALLAAVGMQSRVWDNVTPEALFHIVAAMRAAGMTSYARMIAVEAVTRTA</sequence>
<dbReference type="Proteomes" id="UP000557392">
    <property type="component" value="Unassembled WGS sequence"/>
</dbReference>
<dbReference type="EMBL" id="JACIEH010000001">
    <property type="protein sequence ID" value="MBB4097048.1"/>
    <property type="molecule type" value="Genomic_DNA"/>
</dbReference>
<proteinExistence type="predicted"/>
<name>A0A7W6JPE9_9SPHN</name>
<protein>
    <submittedName>
        <fullName evidence="3">Uncharacterized protein</fullName>
    </submittedName>
</protein>
<feature type="compositionally biased region" description="Low complexity" evidence="1">
    <location>
        <begin position="57"/>
        <end position="69"/>
    </location>
</feature>
<feature type="compositionally biased region" description="Pro residues" evidence="1">
    <location>
        <begin position="46"/>
        <end position="56"/>
    </location>
</feature>
<comment type="caution">
    <text evidence="3">The sequence shown here is derived from an EMBL/GenBank/DDBJ whole genome shotgun (WGS) entry which is preliminary data.</text>
</comment>
<keyword evidence="2" id="KW-0732">Signal</keyword>
<gene>
    <name evidence="3" type="ORF">GGR46_000581</name>
</gene>
<evidence type="ECO:0000313" key="4">
    <source>
        <dbReference type="Proteomes" id="UP000557392"/>
    </source>
</evidence>
<dbReference type="RefSeq" id="WP_183994402.1">
    <property type="nucleotide sequence ID" value="NZ_JACIEH010000001.1"/>
</dbReference>
<reference evidence="3 4" key="1">
    <citation type="submission" date="2020-08" db="EMBL/GenBank/DDBJ databases">
        <title>Genomic Encyclopedia of Type Strains, Phase IV (KMG-IV): sequencing the most valuable type-strain genomes for metagenomic binning, comparative biology and taxonomic classification.</title>
        <authorList>
            <person name="Goeker M."/>
        </authorList>
    </citation>
    <scope>NUCLEOTIDE SEQUENCE [LARGE SCALE GENOMIC DNA]</scope>
    <source>
        <strain evidence="3 4">DSM 101806</strain>
    </source>
</reference>
<dbReference type="AlphaFoldDB" id="A0A7W6JPE9"/>
<evidence type="ECO:0000256" key="2">
    <source>
        <dbReference type="SAM" id="SignalP"/>
    </source>
</evidence>